<gene>
    <name evidence="2" type="ORF">BUY34_11180</name>
</gene>
<evidence type="ECO:0000313" key="2">
    <source>
        <dbReference type="EMBL" id="PTF64771.1"/>
    </source>
</evidence>
<organism evidence="2 3">
    <name type="scientific">Staphylococcus cohnii</name>
    <dbReference type="NCBI Taxonomy" id="29382"/>
    <lineage>
        <taxon>Bacteria</taxon>
        <taxon>Bacillati</taxon>
        <taxon>Bacillota</taxon>
        <taxon>Bacilli</taxon>
        <taxon>Bacillales</taxon>
        <taxon>Staphylococcaceae</taxon>
        <taxon>Staphylococcus</taxon>
        <taxon>Staphylococcus cohnii species complex</taxon>
    </lineage>
</organism>
<dbReference type="RefSeq" id="WP_107523685.1">
    <property type="nucleotide sequence ID" value="NZ_JABXXD010000004.1"/>
</dbReference>
<dbReference type="SUPFAM" id="SSF47413">
    <property type="entry name" value="lambda repressor-like DNA-binding domains"/>
    <property type="match status" value="1"/>
</dbReference>
<dbReference type="SMART" id="SM00530">
    <property type="entry name" value="HTH_XRE"/>
    <property type="match status" value="1"/>
</dbReference>
<proteinExistence type="predicted"/>
<sequence>MINLSDAGQLKSHIIQSGYSISGFATQIGVSPATLSLMFNKKTAISPRTAKLIVDELGTNFYDYFQIIVEET</sequence>
<accession>A0A2T4LQ81</accession>
<protein>
    <recommendedName>
        <fullName evidence="1">HTH cro/C1-type domain-containing protein</fullName>
    </recommendedName>
</protein>
<dbReference type="InterPro" id="IPR001387">
    <property type="entry name" value="Cro/C1-type_HTH"/>
</dbReference>
<dbReference type="Pfam" id="PF01381">
    <property type="entry name" value="HTH_3"/>
    <property type="match status" value="1"/>
</dbReference>
<dbReference type="AlphaFoldDB" id="A0A2T4LQ81"/>
<dbReference type="InterPro" id="IPR010982">
    <property type="entry name" value="Lambda_DNA-bd_dom_sf"/>
</dbReference>
<dbReference type="GO" id="GO:0003677">
    <property type="term" value="F:DNA binding"/>
    <property type="evidence" value="ECO:0007669"/>
    <property type="project" value="InterPro"/>
</dbReference>
<evidence type="ECO:0000313" key="3">
    <source>
        <dbReference type="Proteomes" id="UP000241208"/>
    </source>
</evidence>
<reference evidence="2 3" key="1">
    <citation type="journal article" date="2016" name="Front. Microbiol.">
        <title>Comprehensive Phylogenetic Analysis of Bovine Non-aureus Staphylococci Species Based on Whole-Genome Sequencing.</title>
        <authorList>
            <person name="Naushad S."/>
            <person name="Barkema H.W."/>
            <person name="Luby C."/>
            <person name="Condas L.A."/>
            <person name="Nobrega D.B."/>
            <person name="Carson D.A."/>
            <person name="De Buck J."/>
        </authorList>
    </citation>
    <scope>NUCLEOTIDE SEQUENCE [LARGE SCALE GENOMIC DNA]</scope>
    <source>
        <strain evidence="2 3">SNUC 3829</strain>
    </source>
</reference>
<name>A0A2T4LQ81_9STAP</name>
<feature type="domain" description="HTH cro/C1-type" evidence="1">
    <location>
        <begin position="10"/>
        <end position="64"/>
    </location>
</feature>
<dbReference type="EMBL" id="PYZR01000162">
    <property type="protein sequence ID" value="PTF64771.1"/>
    <property type="molecule type" value="Genomic_DNA"/>
</dbReference>
<dbReference type="PROSITE" id="PS50943">
    <property type="entry name" value="HTH_CROC1"/>
    <property type="match status" value="1"/>
</dbReference>
<dbReference type="Proteomes" id="UP000241208">
    <property type="component" value="Unassembled WGS sequence"/>
</dbReference>
<comment type="caution">
    <text evidence="2">The sequence shown here is derived from an EMBL/GenBank/DDBJ whole genome shotgun (WGS) entry which is preliminary data.</text>
</comment>
<evidence type="ECO:0000259" key="1">
    <source>
        <dbReference type="PROSITE" id="PS50943"/>
    </source>
</evidence>
<dbReference type="Gene3D" id="1.10.260.40">
    <property type="entry name" value="lambda repressor-like DNA-binding domains"/>
    <property type="match status" value="1"/>
</dbReference>
<dbReference type="CDD" id="cd00093">
    <property type="entry name" value="HTH_XRE"/>
    <property type="match status" value="1"/>
</dbReference>